<dbReference type="AlphaFoldDB" id="A0A9Q0G1H6"/>
<evidence type="ECO:0000256" key="1">
    <source>
        <dbReference type="SAM" id="MobiDB-lite"/>
    </source>
</evidence>
<gene>
    <name evidence="2" type="ORF">Tsubulata_042563</name>
</gene>
<feature type="region of interest" description="Disordered" evidence="1">
    <location>
        <begin position="75"/>
        <end position="95"/>
    </location>
</feature>
<evidence type="ECO:0000313" key="3">
    <source>
        <dbReference type="Proteomes" id="UP001141552"/>
    </source>
</evidence>
<dbReference type="InterPro" id="IPR006462">
    <property type="entry name" value="MS5"/>
</dbReference>
<evidence type="ECO:0000313" key="2">
    <source>
        <dbReference type="EMBL" id="KAJ4841863.1"/>
    </source>
</evidence>
<proteinExistence type="predicted"/>
<name>A0A9Q0G1H6_9ROSI</name>
<keyword evidence="3" id="KW-1185">Reference proteome</keyword>
<dbReference type="PANTHER" id="PTHR31260">
    <property type="entry name" value="CYSTATIN/MONELLIN SUPERFAMILY PROTEIN"/>
    <property type="match status" value="1"/>
</dbReference>
<sequence length="453" mass="51642">MAVATQSWNLQAIQEGLRGGEEGNKRQRRIIYWNCDVSGNIDGFSAGGWPIADIDFWRFGPDLSDFDYTHMYCDSDEEEEDSSEDSDSDSDSGPSWYLMTARRIIPEPDAFSEYPEGVREEVRRYFEHFIDECKYFGKITADTPKLLFELSWLKSDHKVFPIFPVPNECHPSLAKHITWLEILAKEALRRYNDRMLQNLVFEELVRANVWERFPVDYFITFLVNDGSSTCFRCQAHVSAPSAPETWKVRLFALEKDGLLKVHIEAPCIREMPAQSEKAAIPCHSSNHKRHMEFEALKGKCLKDKAVILQAKSHVSDHMVLCPSKAIRYEGGATGYRYEADTFAEMLAGDRPYASHESDIIKKCAEAAVKYYNEKMVADYKMESIKVAGAIHSQASGVVSSFISFDAKDECDGVESLFRARVIHDENWDGGDAFRVDIVVRGLNIGAYPWKCRI</sequence>
<comment type="caution">
    <text evidence="2">The sequence shown here is derived from an EMBL/GenBank/DDBJ whole genome shotgun (WGS) entry which is preliminary data.</text>
</comment>
<protein>
    <submittedName>
        <fullName evidence="2">Uncharacterized protein</fullName>
    </submittedName>
</protein>
<reference evidence="2" key="2">
    <citation type="journal article" date="2023" name="Plants (Basel)">
        <title>Annotation of the Turnera subulata (Passifloraceae) Draft Genome Reveals the S-Locus Evolved after the Divergence of Turneroideae from Passifloroideae in a Stepwise Manner.</title>
        <authorList>
            <person name="Henning P.M."/>
            <person name="Roalson E.H."/>
            <person name="Mir W."/>
            <person name="McCubbin A.G."/>
            <person name="Shore J.S."/>
        </authorList>
    </citation>
    <scope>NUCLEOTIDE SEQUENCE</scope>
    <source>
        <strain evidence="2">F60SS</strain>
    </source>
</reference>
<dbReference type="EMBL" id="JAKUCV010002658">
    <property type="protein sequence ID" value="KAJ4841863.1"/>
    <property type="molecule type" value="Genomic_DNA"/>
</dbReference>
<dbReference type="PANTHER" id="PTHR31260:SF28">
    <property type="entry name" value="CYSTATIN DOMAIN PROTEIN"/>
    <property type="match status" value="1"/>
</dbReference>
<accession>A0A9Q0G1H6</accession>
<feature type="compositionally biased region" description="Acidic residues" evidence="1">
    <location>
        <begin position="75"/>
        <end position="90"/>
    </location>
</feature>
<dbReference type="Proteomes" id="UP001141552">
    <property type="component" value="Unassembled WGS sequence"/>
</dbReference>
<reference evidence="2" key="1">
    <citation type="submission" date="2022-02" db="EMBL/GenBank/DDBJ databases">
        <authorList>
            <person name="Henning P.M."/>
            <person name="McCubbin A.G."/>
            <person name="Shore J.S."/>
        </authorList>
    </citation>
    <scope>NUCLEOTIDE SEQUENCE</scope>
    <source>
        <strain evidence="2">F60SS</strain>
        <tissue evidence="2">Leaves</tissue>
    </source>
</reference>
<organism evidence="2 3">
    <name type="scientific">Turnera subulata</name>
    <dbReference type="NCBI Taxonomy" id="218843"/>
    <lineage>
        <taxon>Eukaryota</taxon>
        <taxon>Viridiplantae</taxon>
        <taxon>Streptophyta</taxon>
        <taxon>Embryophyta</taxon>
        <taxon>Tracheophyta</taxon>
        <taxon>Spermatophyta</taxon>
        <taxon>Magnoliopsida</taxon>
        <taxon>eudicotyledons</taxon>
        <taxon>Gunneridae</taxon>
        <taxon>Pentapetalae</taxon>
        <taxon>rosids</taxon>
        <taxon>fabids</taxon>
        <taxon>Malpighiales</taxon>
        <taxon>Passifloraceae</taxon>
        <taxon>Turnera</taxon>
    </lineage>
</organism>